<protein>
    <recommendedName>
        <fullName evidence="4">Tetratricopeptide repeat protein</fullName>
    </recommendedName>
</protein>
<sequence>MYWFRTTNGEIVHGPAITVLPFVTYGALAKKDSLGPRMTDALIRGLDRFPDIRLYSLQEDDGNGADPVSIARDMGLDYLLDGTVILTENNSSLRVTARLLNVGTRQIVWIGEYNRDYSTGSLLNIEDDISASAASALSEPYGIIRNRKNSKLLNGSSTSSASYDCVMMAYEYRRSLSLDHFKPAIACLEKAVERDPGYADAWAMLGWLQMDAGRFGWAPDNDRSVAYERGLSSALHGLSLDGKNINALKALGSIYHYMGDFALSEQYQREALKLNPNDPDTLAQLGWRLAVRGNFNEGVTMLQAAIEKSANPPGWYYHLVVIDCYLKNRYDEMLKLALASSVDGSAISWSFVAIAEGKLGRKEEAMKALARMAEISPQLAREPFGVYKKHQATDAIASALVDGLRNAGWQDPSVAGNSMR</sequence>
<name>A0A1J6I775_9HYPH</name>
<reference evidence="2 3" key="1">
    <citation type="submission" date="2016-10" db="EMBL/GenBank/DDBJ databases">
        <title>The Draft Genome Sequence of the Potato Rhizosphere Bacteria Ochrobactrum sp. IPA7.2.</title>
        <authorList>
            <person name="Gogoleva N.E."/>
            <person name="Khlopko Y.A."/>
            <person name="Burygin G.L."/>
            <person name="Plotnikov A.O."/>
        </authorList>
    </citation>
    <scope>NUCLEOTIDE SEQUENCE [LARGE SCALE GENOMIC DNA]</scope>
    <source>
        <strain evidence="2 3">IPA7.2</strain>
    </source>
</reference>
<dbReference type="PANTHER" id="PTHR12558">
    <property type="entry name" value="CELL DIVISION CYCLE 16,23,27"/>
    <property type="match status" value="1"/>
</dbReference>
<gene>
    <name evidence="2" type="ORF">BLA27_10280</name>
</gene>
<dbReference type="Gene3D" id="1.25.40.10">
    <property type="entry name" value="Tetratricopeptide repeat domain"/>
    <property type="match status" value="1"/>
</dbReference>
<dbReference type="InterPro" id="IPR011990">
    <property type="entry name" value="TPR-like_helical_dom_sf"/>
</dbReference>
<dbReference type="Pfam" id="PF13181">
    <property type="entry name" value="TPR_8"/>
    <property type="match status" value="1"/>
</dbReference>
<dbReference type="Proteomes" id="UP000182985">
    <property type="component" value="Unassembled WGS sequence"/>
</dbReference>
<dbReference type="Pfam" id="PF13432">
    <property type="entry name" value="TPR_16"/>
    <property type="match status" value="1"/>
</dbReference>
<proteinExistence type="predicted"/>
<evidence type="ECO:0000313" key="2">
    <source>
        <dbReference type="EMBL" id="OIS93686.1"/>
    </source>
</evidence>
<dbReference type="InterPro" id="IPR019734">
    <property type="entry name" value="TPR_rpt"/>
</dbReference>
<feature type="repeat" description="TPR" evidence="1">
    <location>
        <begin position="245"/>
        <end position="278"/>
    </location>
</feature>
<evidence type="ECO:0000313" key="3">
    <source>
        <dbReference type="Proteomes" id="UP000182985"/>
    </source>
</evidence>
<accession>A0A1J6I775</accession>
<dbReference type="SMART" id="SM00028">
    <property type="entry name" value="TPR"/>
    <property type="match status" value="4"/>
</dbReference>
<dbReference type="EMBL" id="MOEC01000008">
    <property type="protein sequence ID" value="OIS93686.1"/>
    <property type="molecule type" value="Genomic_DNA"/>
</dbReference>
<comment type="caution">
    <text evidence="2">The sequence shown here is derived from an EMBL/GenBank/DDBJ whole genome shotgun (WGS) entry which is preliminary data.</text>
</comment>
<keyword evidence="3" id="KW-1185">Reference proteome</keyword>
<dbReference type="AlphaFoldDB" id="A0A1J6I775"/>
<dbReference type="PROSITE" id="PS50005">
    <property type="entry name" value="TPR"/>
    <property type="match status" value="1"/>
</dbReference>
<organism evidence="2 3">
    <name type="scientific">Brucella cytisi</name>
    <dbReference type="NCBI Taxonomy" id="407152"/>
    <lineage>
        <taxon>Bacteria</taxon>
        <taxon>Pseudomonadati</taxon>
        <taxon>Pseudomonadota</taxon>
        <taxon>Alphaproteobacteria</taxon>
        <taxon>Hyphomicrobiales</taxon>
        <taxon>Brucellaceae</taxon>
        <taxon>Brucella/Ochrobactrum group</taxon>
        <taxon>Brucella</taxon>
    </lineage>
</organism>
<keyword evidence="1" id="KW-0802">TPR repeat</keyword>
<evidence type="ECO:0000256" key="1">
    <source>
        <dbReference type="PROSITE-ProRule" id="PRU00339"/>
    </source>
</evidence>
<dbReference type="SUPFAM" id="SSF48452">
    <property type="entry name" value="TPR-like"/>
    <property type="match status" value="1"/>
</dbReference>
<dbReference type="PANTHER" id="PTHR12558:SF33">
    <property type="entry name" value="BLL7664 PROTEIN"/>
    <property type="match status" value="1"/>
</dbReference>
<evidence type="ECO:0008006" key="4">
    <source>
        <dbReference type="Google" id="ProtNLM"/>
    </source>
</evidence>